<dbReference type="Pfam" id="PF14416">
    <property type="entry name" value="PMR5N"/>
    <property type="match status" value="1"/>
</dbReference>
<dbReference type="InterPro" id="IPR029962">
    <property type="entry name" value="TBL"/>
</dbReference>
<dbReference type="Proteomes" id="UP001291926">
    <property type="component" value="Unassembled WGS sequence"/>
</dbReference>
<name>A0ABR0D8F4_9LAMI</name>
<dbReference type="InterPro" id="IPR025846">
    <property type="entry name" value="TBL_N"/>
</dbReference>
<reference evidence="3 4" key="1">
    <citation type="journal article" date="2023" name="bioRxiv">
        <title>Genome report: Whole genome sequence and annotation of Penstemon davidsonii.</title>
        <authorList>
            <person name="Ostevik K.L."/>
            <person name="Alabady M."/>
            <person name="Zhang M."/>
            <person name="Rausher M.D."/>
        </authorList>
    </citation>
    <scope>NUCLEOTIDE SEQUENCE [LARGE SCALE GENOMIC DNA]</scope>
    <source>
        <strain evidence="3">DNT005</strain>
        <tissue evidence="3">Whole leaf</tissue>
    </source>
</reference>
<evidence type="ECO:0000313" key="3">
    <source>
        <dbReference type="EMBL" id="KAK4485580.1"/>
    </source>
</evidence>
<proteinExistence type="predicted"/>
<accession>A0ABR0D8F4</accession>
<gene>
    <name evidence="3" type="ORF">RD792_008223</name>
</gene>
<feature type="domain" description="Trichome birefringence-like N-terminal" evidence="2">
    <location>
        <begin position="168"/>
        <end position="220"/>
    </location>
</feature>
<evidence type="ECO:0000313" key="4">
    <source>
        <dbReference type="Proteomes" id="UP001291926"/>
    </source>
</evidence>
<sequence>MALFTDTGELGLSHGLFFTQITKAWDVILRPVNKGLDGLYSCVGTYMSQFIRSVLEPELSLYTNLISPNPDPLLPSPSGSTQIHEKFDNITNPISSESEFQEEGNEETAVVPILSKPDLVNDDDDTIIQKTSSEPISSDEETNVPISSKSGENIEGRVNNVIAEKLRSCDIYKGRWVKDEDYPLYKPGSCPYVDEAFDCQNNGRPDSGYLNWRWKPDECDLPRLLGEAERKEAYAGRRTR</sequence>
<feature type="region of interest" description="Disordered" evidence="1">
    <location>
        <begin position="132"/>
        <end position="151"/>
    </location>
</feature>
<keyword evidence="4" id="KW-1185">Reference proteome</keyword>
<evidence type="ECO:0000256" key="1">
    <source>
        <dbReference type="SAM" id="MobiDB-lite"/>
    </source>
</evidence>
<comment type="caution">
    <text evidence="3">The sequence shown here is derived from an EMBL/GenBank/DDBJ whole genome shotgun (WGS) entry which is preliminary data.</text>
</comment>
<dbReference type="PANTHER" id="PTHR32285">
    <property type="entry name" value="PROTEIN TRICHOME BIREFRINGENCE-LIKE 9-RELATED"/>
    <property type="match status" value="1"/>
</dbReference>
<evidence type="ECO:0000259" key="2">
    <source>
        <dbReference type="Pfam" id="PF14416"/>
    </source>
</evidence>
<dbReference type="EMBL" id="JAYDYQ010002533">
    <property type="protein sequence ID" value="KAK4485580.1"/>
    <property type="molecule type" value="Genomic_DNA"/>
</dbReference>
<protein>
    <recommendedName>
        <fullName evidence="2">Trichome birefringence-like N-terminal domain-containing protein</fullName>
    </recommendedName>
</protein>
<dbReference type="PANTHER" id="PTHR32285:SF8">
    <property type="entry name" value="PROTEIN TRICHOME BIREFRINGENCE-LIKE 5"/>
    <property type="match status" value="1"/>
</dbReference>
<organism evidence="3 4">
    <name type="scientific">Penstemon davidsonii</name>
    <dbReference type="NCBI Taxonomy" id="160366"/>
    <lineage>
        <taxon>Eukaryota</taxon>
        <taxon>Viridiplantae</taxon>
        <taxon>Streptophyta</taxon>
        <taxon>Embryophyta</taxon>
        <taxon>Tracheophyta</taxon>
        <taxon>Spermatophyta</taxon>
        <taxon>Magnoliopsida</taxon>
        <taxon>eudicotyledons</taxon>
        <taxon>Gunneridae</taxon>
        <taxon>Pentapetalae</taxon>
        <taxon>asterids</taxon>
        <taxon>lamiids</taxon>
        <taxon>Lamiales</taxon>
        <taxon>Plantaginaceae</taxon>
        <taxon>Cheloneae</taxon>
        <taxon>Penstemon</taxon>
    </lineage>
</organism>